<sequence>MTGAENLKNSKRRTNSTGSGRQKNSSKRRKAVAVRHFDVDSEDERVRQRLSAKFSVKHKKVSEDSQGCYLQRRSDGTFYVRNGERHDTVVRRAEDARINRANKTSERSDCVPTRWKCALCQQRSSRSILGDLFGPYFVRVPGKHWPSFLAKKPPHLSAESEYVFDLWLHGMCALTAPDIHMCDNQLPALERKVVSFWKQHCAVCSKEGATIEMKGKLMHFPCAFSKGYKLDIPMEQMSPESEES</sequence>
<proteinExistence type="predicted"/>
<dbReference type="WBParaSite" id="PgR109_g028_t01">
    <property type="protein sequence ID" value="PgR109_g028_t01"/>
    <property type="gene ID" value="PgR109_g028"/>
</dbReference>
<reference evidence="3" key="1">
    <citation type="submission" date="2022-11" db="UniProtKB">
        <authorList>
            <consortium name="WormBaseParasite"/>
        </authorList>
    </citation>
    <scope>IDENTIFICATION</scope>
</reference>
<evidence type="ECO:0000313" key="3">
    <source>
        <dbReference type="WBParaSite" id="PgR109_g028_t01"/>
    </source>
</evidence>
<dbReference type="InterPro" id="IPR013083">
    <property type="entry name" value="Znf_RING/FYVE/PHD"/>
</dbReference>
<evidence type="ECO:0000256" key="1">
    <source>
        <dbReference type="SAM" id="MobiDB-lite"/>
    </source>
</evidence>
<evidence type="ECO:0000313" key="2">
    <source>
        <dbReference type="Proteomes" id="UP000887569"/>
    </source>
</evidence>
<feature type="region of interest" description="Disordered" evidence="1">
    <location>
        <begin position="1"/>
        <end position="35"/>
    </location>
</feature>
<name>A0A915CBI1_PARUN</name>
<keyword evidence="2" id="KW-1185">Reference proteome</keyword>
<dbReference type="AlphaFoldDB" id="A0A915CBI1"/>
<dbReference type="Gene3D" id="3.30.40.10">
    <property type="entry name" value="Zinc/RING finger domain, C3HC4 (zinc finger)"/>
    <property type="match status" value="1"/>
</dbReference>
<protein>
    <submittedName>
        <fullName evidence="3">PHD-type domain-containing protein</fullName>
    </submittedName>
</protein>
<dbReference type="Proteomes" id="UP000887569">
    <property type="component" value="Unplaced"/>
</dbReference>
<feature type="compositionally biased region" description="Basic residues" evidence="1">
    <location>
        <begin position="24"/>
        <end position="33"/>
    </location>
</feature>
<accession>A0A915CBI1</accession>
<organism evidence="2 3">
    <name type="scientific">Parascaris univalens</name>
    <name type="common">Nematode worm</name>
    <dbReference type="NCBI Taxonomy" id="6257"/>
    <lineage>
        <taxon>Eukaryota</taxon>
        <taxon>Metazoa</taxon>
        <taxon>Ecdysozoa</taxon>
        <taxon>Nematoda</taxon>
        <taxon>Chromadorea</taxon>
        <taxon>Rhabditida</taxon>
        <taxon>Spirurina</taxon>
        <taxon>Ascaridomorpha</taxon>
        <taxon>Ascaridoidea</taxon>
        <taxon>Ascarididae</taxon>
        <taxon>Parascaris</taxon>
    </lineage>
</organism>